<evidence type="ECO:0000313" key="2">
    <source>
        <dbReference type="EMBL" id="MDP8147733.1"/>
    </source>
</evidence>
<reference evidence="2 3" key="1">
    <citation type="journal article" date="2023" name="Front. Microbiol.">
        <title>Phylogeography and host specificity of Pasteurellaceae pathogenic to sea-farmed fish in the north-east Atlantic.</title>
        <authorList>
            <person name="Gulla S."/>
            <person name="Colquhoun D.J."/>
            <person name="Olsen A.B."/>
            <person name="Spilsberg B."/>
            <person name="Lagesen K."/>
            <person name="Aakesson C.P."/>
            <person name="Strom S."/>
            <person name="Manji F."/>
            <person name="Birkbeck T.H."/>
            <person name="Nilsen H.K."/>
        </authorList>
    </citation>
    <scope>NUCLEOTIDE SEQUENCE [LARGE SCALE GENOMIC DNA]</scope>
    <source>
        <strain evidence="2 3">NVIB3131</strain>
    </source>
</reference>
<accession>A0AAW8CEN2</accession>
<dbReference type="Proteomes" id="UP001226020">
    <property type="component" value="Unassembled WGS sequence"/>
</dbReference>
<comment type="caution">
    <text evidence="2">The sequence shown here is derived from an EMBL/GenBank/DDBJ whole genome shotgun (WGS) entry which is preliminary data.</text>
</comment>
<feature type="transmembrane region" description="Helical" evidence="1">
    <location>
        <begin position="34"/>
        <end position="50"/>
    </location>
</feature>
<gene>
    <name evidence="2" type="ORF">QJU57_01395</name>
</gene>
<feature type="transmembrane region" description="Helical" evidence="1">
    <location>
        <begin position="100"/>
        <end position="125"/>
    </location>
</feature>
<keyword evidence="1" id="KW-0472">Membrane</keyword>
<organism evidence="2 3">
    <name type="scientific">Phocoenobacter atlanticus subsp. atlanticus</name>
    <dbReference type="NCBI Taxonomy" id="3061285"/>
    <lineage>
        <taxon>Bacteria</taxon>
        <taxon>Pseudomonadati</taxon>
        <taxon>Pseudomonadota</taxon>
        <taxon>Gammaproteobacteria</taxon>
        <taxon>Pasteurellales</taxon>
        <taxon>Pasteurellaceae</taxon>
        <taxon>Phocoenobacter</taxon>
        <taxon>Phocoenobacter atlanticus</taxon>
    </lineage>
</organism>
<keyword evidence="3" id="KW-1185">Reference proteome</keyword>
<dbReference type="EMBL" id="JASAXT010000002">
    <property type="protein sequence ID" value="MDP8147733.1"/>
    <property type="molecule type" value="Genomic_DNA"/>
</dbReference>
<dbReference type="GeneID" id="300271736"/>
<evidence type="ECO:0008006" key="4">
    <source>
        <dbReference type="Google" id="ProtNLM"/>
    </source>
</evidence>
<dbReference type="RefSeq" id="WP_306347118.1">
    <property type="nucleotide sequence ID" value="NZ_JASAVU010000016.1"/>
</dbReference>
<keyword evidence="1" id="KW-0812">Transmembrane</keyword>
<name>A0AAW8CEN2_9PAST</name>
<proteinExistence type="predicted"/>
<dbReference type="AlphaFoldDB" id="A0AAW8CEN2"/>
<evidence type="ECO:0000256" key="1">
    <source>
        <dbReference type="SAM" id="Phobius"/>
    </source>
</evidence>
<sequence>MKEIILYLLLLINLALIGNAFFIEKYFSKWNKKLYCYLGVTLLNSIILTYGAEEQYLFGGIPIDNWLIEIFIPIFVYLLCISLVMMFISSKLYSAIKSYIPFTFVFIFSLFFVLFFTMIVLISLFTS</sequence>
<protein>
    <recommendedName>
        <fullName evidence="4">Transmembrane protein</fullName>
    </recommendedName>
</protein>
<keyword evidence="1" id="KW-1133">Transmembrane helix</keyword>
<feature type="transmembrane region" description="Helical" evidence="1">
    <location>
        <begin position="6"/>
        <end position="22"/>
    </location>
</feature>
<evidence type="ECO:0000313" key="3">
    <source>
        <dbReference type="Proteomes" id="UP001226020"/>
    </source>
</evidence>
<feature type="transmembrane region" description="Helical" evidence="1">
    <location>
        <begin position="70"/>
        <end position="88"/>
    </location>
</feature>